<dbReference type="PANTHER" id="PTHR37016:SF3">
    <property type="entry name" value="NEUTRAL PROTEASE 2-RELATED"/>
    <property type="match status" value="1"/>
</dbReference>
<evidence type="ECO:0000259" key="9">
    <source>
        <dbReference type="SMART" id="SM01351"/>
    </source>
</evidence>
<evidence type="ECO:0000256" key="5">
    <source>
        <dbReference type="ARBA" id="ARBA00022801"/>
    </source>
</evidence>
<dbReference type="InterPro" id="IPR029463">
    <property type="entry name" value="Lys_MEP"/>
</dbReference>
<proteinExistence type="inferred from homology"/>
<dbReference type="GO" id="GO:0016787">
    <property type="term" value="F:hydrolase activity"/>
    <property type="evidence" value="ECO:0007669"/>
    <property type="project" value="UniProtKB-KW"/>
</dbReference>
<evidence type="ECO:0000256" key="7">
    <source>
        <dbReference type="ARBA" id="ARBA00023049"/>
    </source>
</evidence>
<reference evidence="10 11" key="1">
    <citation type="submission" date="2021-12" db="EMBL/GenBank/DDBJ databases">
        <title>Discovery of the Pendulisporaceae a myxobacterial family with distinct sporulation behavior and unique specialized metabolism.</title>
        <authorList>
            <person name="Garcia R."/>
            <person name="Popoff A."/>
            <person name="Bader C.D."/>
            <person name="Loehr J."/>
            <person name="Walesch S."/>
            <person name="Walt C."/>
            <person name="Boldt J."/>
            <person name="Bunk B."/>
            <person name="Haeckl F.J.F.P.J."/>
            <person name="Gunesch A.P."/>
            <person name="Birkelbach J."/>
            <person name="Nuebel U."/>
            <person name="Pietschmann T."/>
            <person name="Bach T."/>
            <person name="Mueller R."/>
        </authorList>
    </citation>
    <scope>NUCLEOTIDE SEQUENCE [LARGE SCALE GENOMIC DNA]</scope>
    <source>
        <strain evidence="10 11">MSr11954</strain>
    </source>
</reference>
<evidence type="ECO:0000256" key="6">
    <source>
        <dbReference type="ARBA" id="ARBA00022833"/>
    </source>
</evidence>
<name>A0ABZ2M8H1_9BACT</name>
<feature type="signal peptide" evidence="8">
    <location>
        <begin position="1"/>
        <end position="23"/>
    </location>
</feature>
<dbReference type="SMART" id="SM01351">
    <property type="entry name" value="Aspzincin_M35"/>
    <property type="match status" value="1"/>
</dbReference>
<dbReference type="Gene3D" id="3.40.390.10">
    <property type="entry name" value="Collagenase (Catalytic Domain)"/>
    <property type="match status" value="1"/>
</dbReference>
<feature type="domain" description="Lysine-specific metallo-endopeptidase" evidence="9">
    <location>
        <begin position="218"/>
        <end position="351"/>
    </location>
</feature>
<feature type="chain" id="PRO_5047236113" evidence="8">
    <location>
        <begin position="24"/>
        <end position="357"/>
    </location>
</feature>
<keyword evidence="4" id="KW-0479">Metal-binding</keyword>
<dbReference type="InterPro" id="IPR034115">
    <property type="entry name" value="M35_peptidyl-Lys"/>
</dbReference>
<evidence type="ECO:0000313" key="11">
    <source>
        <dbReference type="Proteomes" id="UP001370348"/>
    </source>
</evidence>
<dbReference type="RefSeq" id="WP_394828437.1">
    <property type="nucleotide sequence ID" value="NZ_CP089984.1"/>
</dbReference>
<evidence type="ECO:0000256" key="2">
    <source>
        <dbReference type="ARBA" id="ARBA00010279"/>
    </source>
</evidence>
<dbReference type="InterPro" id="IPR024079">
    <property type="entry name" value="MetalloPept_cat_dom_sf"/>
</dbReference>
<evidence type="ECO:0000313" key="10">
    <source>
        <dbReference type="EMBL" id="WXB18811.1"/>
    </source>
</evidence>
<keyword evidence="6" id="KW-0862">Zinc</keyword>
<sequence>MNEHPRTRRFRSAIALAVLPVLAACSATSEPSSDDATLRATLSKQDGADVTVTLTNGTSEPARFLAWNTLATELGEPLFVLTRDGEPVAYQGRHYKRGLPRPSDYLVLAPGESLIRAVDLAQYYDMSQPGTYDIQYRAELAPAGARSADERAEVTSNHVSVQTAGYVSPLARRMTLQKSVQSSALAGTPSFAGCSSSQQTDVTNAFSSAGTYANQAVTYLNGTPSATTRYTTWFGAYSSSNWDVVKGHFANIQSAFDSKPFTFDCSTCTSNSFAYVYKDEPYTVYLCGSFWGAPRTGTDSKAGTIVHETSHFAVVADTDDNAYGQGDCKSLAKSSPSQARANADSHEYFAENNPALN</sequence>
<dbReference type="PROSITE" id="PS51257">
    <property type="entry name" value="PROKAR_LIPOPROTEIN"/>
    <property type="match status" value="1"/>
</dbReference>
<dbReference type="Gene3D" id="2.60.40.2970">
    <property type="match status" value="1"/>
</dbReference>
<comment type="cofactor">
    <cofactor evidence="1">
        <name>Zn(2+)</name>
        <dbReference type="ChEBI" id="CHEBI:29105"/>
    </cofactor>
</comment>
<protein>
    <submittedName>
        <fullName evidence="10">M35 family metallo-endopeptidase</fullName>
        <ecNumber evidence="10">3.4.24.-</ecNumber>
    </submittedName>
</protein>
<keyword evidence="8" id="KW-0732">Signal</keyword>
<organism evidence="10 11">
    <name type="scientific">Pendulispora albinea</name>
    <dbReference type="NCBI Taxonomy" id="2741071"/>
    <lineage>
        <taxon>Bacteria</taxon>
        <taxon>Pseudomonadati</taxon>
        <taxon>Myxococcota</taxon>
        <taxon>Myxococcia</taxon>
        <taxon>Myxococcales</taxon>
        <taxon>Sorangiineae</taxon>
        <taxon>Pendulisporaceae</taxon>
        <taxon>Pendulispora</taxon>
    </lineage>
</organism>
<evidence type="ECO:0000256" key="1">
    <source>
        <dbReference type="ARBA" id="ARBA00001947"/>
    </source>
</evidence>
<accession>A0ABZ2M8H1</accession>
<evidence type="ECO:0000256" key="3">
    <source>
        <dbReference type="ARBA" id="ARBA00022670"/>
    </source>
</evidence>
<dbReference type="PANTHER" id="PTHR37016">
    <property type="match status" value="1"/>
</dbReference>
<dbReference type="InterPro" id="IPR050414">
    <property type="entry name" value="Fungal_M35_metalloproteases"/>
</dbReference>
<keyword evidence="3" id="KW-0645">Protease</keyword>
<dbReference type="EMBL" id="CP089984">
    <property type="protein sequence ID" value="WXB18811.1"/>
    <property type="molecule type" value="Genomic_DNA"/>
</dbReference>
<dbReference type="EC" id="3.4.24.-" evidence="10"/>
<keyword evidence="5 10" id="KW-0378">Hydrolase</keyword>
<keyword evidence="7" id="KW-0482">Metalloprotease</keyword>
<comment type="similarity">
    <text evidence="2">Belongs to the peptidase M35 family.</text>
</comment>
<dbReference type="SUPFAM" id="SSF55486">
    <property type="entry name" value="Metalloproteases ('zincins'), catalytic domain"/>
    <property type="match status" value="1"/>
</dbReference>
<dbReference type="Proteomes" id="UP001370348">
    <property type="component" value="Chromosome"/>
</dbReference>
<keyword evidence="11" id="KW-1185">Reference proteome</keyword>
<evidence type="ECO:0000256" key="4">
    <source>
        <dbReference type="ARBA" id="ARBA00022723"/>
    </source>
</evidence>
<dbReference type="CDD" id="cd11306">
    <property type="entry name" value="M35_peptidyl-Lys"/>
    <property type="match status" value="1"/>
</dbReference>
<dbReference type="Pfam" id="PF14521">
    <property type="entry name" value="Aspzincin_M35"/>
    <property type="match status" value="1"/>
</dbReference>
<gene>
    <name evidence="10" type="ORF">LZC94_16430</name>
</gene>
<evidence type="ECO:0000256" key="8">
    <source>
        <dbReference type="SAM" id="SignalP"/>
    </source>
</evidence>